<dbReference type="EMBL" id="RBCJ01000002">
    <property type="protein sequence ID" value="RKN81039.1"/>
    <property type="molecule type" value="Genomic_DNA"/>
</dbReference>
<accession>A0A3B0CAP4</accession>
<evidence type="ECO:0000256" key="1">
    <source>
        <dbReference type="SAM" id="Phobius"/>
    </source>
</evidence>
<evidence type="ECO:0000313" key="3">
    <source>
        <dbReference type="Proteomes" id="UP000276603"/>
    </source>
</evidence>
<gene>
    <name evidence="2" type="ORF">D7Z94_08800</name>
</gene>
<dbReference type="Proteomes" id="UP000276603">
    <property type="component" value="Unassembled WGS sequence"/>
</dbReference>
<keyword evidence="3" id="KW-1185">Reference proteome</keyword>
<keyword evidence="1" id="KW-1133">Transmembrane helix</keyword>
<keyword evidence="1" id="KW-0472">Membrane</keyword>
<evidence type="ECO:0000313" key="2">
    <source>
        <dbReference type="EMBL" id="RKN81039.1"/>
    </source>
</evidence>
<feature type="transmembrane region" description="Helical" evidence="1">
    <location>
        <begin position="52"/>
        <end position="70"/>
    </location>
</feature>
<organism evidence="2 3">
    <name type="scientific">Ulvibacterium marinum</name>
    <dbReference type="NCBI Taxonomy" id="2419782"/>
    <lineage>
        <taxon>Bacteria</taxon>
        <taxon>Pseudomonadati</taxon>
        <taxon>Bacteroidota</taxon>
        <taxon>Flavobacteriia</taxon>
        <taxon>Flavobacteriales</taxon>
        <taxon>Flavobacteriaceae</taxon>
        <taxon>Ulvibacterium</taxon>
    </lineage>
</organism>
<feature type="transmembrane region" description="Helical" evidence="1">
    <location>
        <begin position="6"/>
        <end position="25"/>
    </location>
</feature>
<dbReference type="RefSeq" id="WP_120711195.1">
    <property type="nucleotide sequence ID" value="NZ_RBCJ01000002.1"/>
</dbReference>
<dbReference type="OrthoDB" id="9934681at2"/>
<keyword evidence="1" id="KW-0812">Transmembrane</keyword>
<protein>
    <submittedName>
        <fullName evidence="2">Uncharacterized protein</fullName>
    </submittedName>
</protein>
<dbReference type="AlphaFoldDB" id="A0A3B0CAP4"/>
<comment type="caution">
    <text evidence="2">The sequence shown here is derived from an EMBL/GenBank/DDBJ whole genome shotgun (WGS) entry which is preliminary data.</text>
</comment>
<name>A0A3B0CAP4_9FLAO</name>
<sequence length="72" mass="8524">MSIFWKIIAIVLVWILVLAWNKYVIQEMVEKVVRMNPKNSWLASKKEIIKKAFQVFFLIFCVLFTASMVISK</sequence>
<proteinExistence type="predicted"/>
<reference evidence="2 3" key="1">
    <citation type="submission" date="2018-10" db="EMBL/GenBank/DDBJ databases">
        <title>Ulvibacterium marinum gen. nov., sp. nov., a novel marine bacterium of the family Flavobacteriaceae, isolated from a culture of the green alga Ulva prolifera.</title>
        <authorList>
            <person name="Zhang Z."/>
        </authorList>
    </citation>
    <scope>NUCLEOTIDE SEQUENCE [LARGE SCALE GENOMIC DNA]</scope>
    <source>
        <strain evidence="2 3">CCMM003</strain>
    </source>
</reference>